<dbReference type="Proteomes" id="UP001257234">
    <property type="component" value="Unassembled WGS sequence"/>
</dbReference>
<evidence type="ECO:0000259" key="4">
    <source>
        <dbReference type="PROSITE" id="PS01124"/>
    </source>
</evidence>
<keyword evidence="1" id="KW-0805">Transcription regulation</keyword>
<organism evidence="5 6">
    <name type="scientific">Christiangramia sediminicola</name>
    <dbReference type="NCBI Taxonomy" id="3073267"/>
    <lineage>
        <taxon>Bacteria</taxon>
        <taxon>Pseudomonadati</taxon>
        <taxon>Bacteroidota</taxon>
        <taxon>Flavobacteriia</taxon>
        <taxon>Flavobacteriales</taxon>
        <taxon>Flavobacteriaceae</taxon>
        <taxon>Christiangramia</taxon>
    </lineage>
</organism>
<protein>
    <submittedName>
        <fullName evidence="5">AraC family transcriptional regulator</fullName>
    </submittedName>
</protein>
<sequence length="291" mass="33595">MYFSNSKYFNQITSLITALANGQYDKRIHVKRVDNQFATISVLLNMLAGVLKDAAPNLSADHNVRYLNHFIFTITKDLELIDFNNDVIKAFNIGKIRNLKSIVDKDSLKQVKNAVELEEITEGLYLNFKLKEDLFLKMHSRLTISNNYSANNVLYMLSAVQLIKKSEWSKEQLLESSEEKRSAFSITKNRDLIHSLYHYLMDNLDSPPRPIFEIAEKLNTNPTLLKRGFKTIYGTTIAKYHREKRLENAKDLLQDTDTSLYAIAQECGFKSASHFSRAFKKHFGINPCQIR</sequence>
<dbReference type="PANTHER" id="PTHR47893:SF1">
    <property type="entry name" value="REGULATORY PROTEIN PCHR"/>
    <property type="match status" value="1"/>
</dbReference>
<gene>
    <name evidence="5" type="ORF">RE431_10885</name>
</gene>
<dbReference type="RefSeq" id="WP_309562012.1">
    <property type="nucleotide sequence ID" value="NZ_JAVJIU010000004.1"/>
</dbReference>
<evidence type="ECO:0000256" key="2">
    <source>
        <dbReference type="ARBA" id="ARBA00023125"/>
    </source>
</evidence>
<dbReference type="PROSITE" id="PS01124">
    <property type="entry name" value="HTH_ARAC_FAMILY_2"/>
    <property type="match status" value="1"/>
</dbReference>
<dbReference type="PANTHER" id="PTHR47893">
    <property type="entry name" value="REGULATORY PROTEIN PCHR"/>
    <property type="match status" value="1"/>
</dbReference>
<dbReference type="InterPro" id="IPR018062">
    <property type="entry name" value="HTH_AraC-typ_CS"/>
</dbReference>
<evidence type="ECO:0000256" key="3">
    <source>
        <dbReference type="ARBA" id="ARBA00023163"/>
    </source>
</evidence>
<dbReference type="EMBL" id="JAVJIU010000004">
    <property type="protein sequence ID" value="MDR5591143.1"/>
    <property type="molecule type" value="Genomic_DNA"/>
</dbReference>
<dbReference type="InterPro" id="IPR009057">
    <property type="entry name" value="Homeodomain-like_sf"/>
</dbReference>
<accession>A0ABU1ESL5</accession>
<evidence type="ECO:0000313" key="5">
    <source>
        <dbReference type="EMBL" id="MDR5591143.1"/>
    </source>
</evidence>
<evidence type="ECO:0000256" key="1">
    <source>
        <dbReference type="ARBA" id="ARBA00023015"/>
    </source>
</evidence>
<dbReference type="Gene3D" id="1.10.10.60">
    <property type="entry name" value="Homeodomain-like"/>
    <property type="match status" value="2"/>
</dbReference>
<dbReference type="PROSITE" id="PS00041">
    <property type="entry name" value="HTH_ARAC_FAMILY_1"/>
    <property type="match status" value="1"/>
</dbReference>
<dbReference type="InterPro" id="IPR020449">
    <property type="entry name" value="Tscrpt_reg_AraC-type_HTH"/>
</dbReference>
<comment type="caution">
    <text evidence="5">The sequence shown here is derived from an EMBL/GenBank/DDBJ whole genome shotgun (WGS) entry which is preliminary data.</text>
</comment>
<dbReference type="SMART" id="SM00342">
    <property type="entry name" value="HTH_ARAC"/>
    <property type="match status" value="1"/>
</dbReference>
<name>A0ABU1ESL5_9FLAO</name>
<keyword evidence="2" id="KW-0238">DNA-binding</keyword>
<keyword evidence="3" id="KW-0804">Transcription</keyword>
<dbReference type="PRINTS" id="PR00032">
    <property type="entry name" value="HTHARAC"/>
</dbReference>
<feature type="domain" description="HTH araC/xylS-type" evidence="4">
    <location>
        <begin position="194"/>
        <end position="291"/>
    </location>
</feature>
<dbReference type="InterPro" id="IPR018060">
    <property type="entry name" value="HTH_AraC"/>
</dbReference>
<proteinExistence type="predicted"/>
<reference evidence="6" key="1">
    <citation type="submission" date="2023-07" db="EMBL/GenBank/DDBJ databases">
        <title>Christiangramia sp. SM2212., a novel bacterium of the family Flavobacteriaceae isolated from the sea sediment.</title>
        <authorList>
            <person name="Wang J."/>
            <person name="Zhang X."/>
        </authorList>
    </citation>
    <scope>NUCLEOTIDE SEQUENCE [LARGE SCALE GENOMIC DNA]</scope>
    <source>
        <strain evidence="6">SM2212</strain>
    </source>
</reference>
<dbReference type="Pfam" id="PF12833">
    <property type="entry name" value="HTH_18"/>
    <property type="match status" value="1"/>
</dbReference>
<evidence type="ECO:0000313" key="6">
    <source>
        <dbReference type="Proteomes" id="UP001257234"/>
    </source>
</evidence>
<dbReference type="InterPro" id="IPR053142">
    <property type="entry name" value="PchR_regulatory_protein"/>
</dbReference>
<keyword evidence="6" id="KW-1185">Reference proteome</keyword>
<dbReference type="SUPFAM" id="SSF46689">
    <property type="entry name" value="Homeodomain-like"/>
    <property type="match status" value="1"/>
</dbReference>